<evidence type="ECO:0000313" key="2">
    <source>
        <dbReference type="EMBL" id="RRT86145.1"/>
    </source>
</evidence>
<dbReference type="GO" id="GO:0016887">
    <property type="term" value="F:ATP hydrolysis activity"/>
    <property type="evidence" value="ECO:0007669"/>
    <property type="project" value="InterPro"/>
</dbReference>
<evidence type="ECO:0000259" key="1">
    <source>
        <dbReference type="Pfam" id="PF00004"/>
    </source>
</evidence>
<dbReference type="GO" id="GO:0004176">
    <property type="term" value="F:ATP-dependent peptidase activity"/>
    <property type="evidence" value="ECO:0007669"/>
    <property type="project" value="TreeGrafter"/>
</dbReference>
<feature type="domain" description="ATPase AAA-type core" evidence="1">
    <location>
        <begin position="374"/>
        <end position="457"/>
    </location>
</feature>
<dbReference type="SUPFAM" id="SSF52540">
    <property type="entry name" value="P-loop containing nucleoside triphosphate hydrolases"/>
    <property type="match status" value="1"/>
</dbReference>
<dbReference type="Gene3D" id="3.40.50.300">
    <property type="entry name" value="P-loop containing nucleotide triphosphate hydrolases"/>
    <property type="match status" value="2"/>
</dbReference>
<dbReference type="GO" id="GO:0006508">
    <property type="term" value="P:proteolysis"/>
    <property type="evidence" value="ECO:0007669"/>
    <property type="project" value="TreeGrafter"/>
</dbReference>
<dbReference type="EMBL" id="AMZH03000010">
    <property type="protein sequence ID" value="RRT86145.1"/>
    <property type="molecule type" value="Genomic_DNA"/>
</dbReference>
<dbReference type="GO" id="GO:0005524">
    <property type="term" value="F:ATP binding"/>
    <property type="evidence" value="ECO:0007669"/>
    <property type="project" value="InterPro"/>
</dbReference>
<proteinExistence type="predicted"/>
<name>A0A427BC93_ENSVE</name>
<dbReference type="Pfam" id="PF00004">
    <property type="entry name" value="AAA"/>
    <property type="match status" value="1"/>
</dbReference>
<accession>A0A427BC93</accession>
<reference evidence="2 3" key="1">
    <citation type="journal article" date="2014" name="Agronomy (Basel)">
        <title>A Draft Genome Sequence for Ensete ventricosum, the Drought-Tolerant Tree Against Hunger.</title>
        <authorList>
            <person name="Harrison J."/>
            <person name="Moore K.A."/>
            <person name="Paszkiewicz K."/>
            <person name="Jones T."/>
            <person name="Grant M."/>
            <person name="Ambacheew D."/>
            <person name="Muzemil S."/>
            <person name="Studholme D.J."/>
        </authorList>
    </citation>
    <scope>NUCLEOTIDE SEQUENCE [LARGE SCALE GENOMIC DNA]</scope>
</reference>
<dbReference type="Proteomes" id="UP000287651">
    <property type="component" value="Unassembled WGS sequence"/>
</dbReference>
<sequence>MPILNLLSASSGDPHLSCRVSAGSRQCAAAALFPSAHPTSLHLRLRSKPFRLWRKTLRGARFRRPLVVFQKLDADRNGSAGDDDFITRVLKENPSQVEPKFLVGDRFVTLREKQRSGKDLNFGVIQLLGRLFGLSGTRKEGVEGGWRKEGEAADPVYLKDLLREFKGKLYVPEEVFRENLSEEEEFEKNVQELPLMSFEDFQKHLKADKIKLLTSKSTFDDSSEIYYKDFVVDLKEIPGDRNIQKTKWLSASQARVALEEYNGPQYEIEKHTMGSTGVKFSDVAGIDDAVEELQEVNQRELERRGEDEEGEKMEVEDEEAAVAMQWVEEEATSQQGRGKELVRYLKNPELFDKMGIKPPHGVLLEGPPGCGKVNRPAVVFVDEIDALATRRQGIFNESTNYLYNAATQERETTLNQLLIELDGFDTGKGVIFLGATNRMDLLDPAILRPGRFDRKVCYTYAIVSV</sequence>
<dbReference type="GO" id="GO:0009507">
    <property type="term" value="C:chloroplast"/>
    <property type="evidence" value="ECO:0007669"/>
    <property type="project" value="TreeGrafter"/>
</dbReference>
<protein>
    <recommendedName>
        <fullName evidence="1">ATPase AAA-type core domain-containing protein</fullName>
    </recommendedName>
</protein>
<organism evidence="2 3">
    <name type="scientific">Ensete ventricosum</name>
    <name type="common">Abyssinian banana</name>
    <name type="synonym">Musa ensete</name>
    <dbReference type="NCBI Taxonomy" id="4639"/>
    <lineage>
        <taxon>Eukaryota</taxon>
        <taxon>Viridiplantae</taxon>
        <taxon>Streptophyta</taxon>
        <taxon>Embryophyta</taxon>
        <taxon>Tracheophyta</taxon>
        <taxon>Spermatophyta</taxon>
        <taxon>Magnoliopsida</taxon>
        <taxon>Liliopsida</taxon>
        <taxon>Zingiberales</taxon>
        <taxon>Musaceae</taxon>
        <taxon>Ensete</taxon>
    </lineage>
</organism>
<dbReference type="InterPro" id="IPR003959">
    <property type="entry name" value="ATPase_AAA_core"/>
</dbReference>
<dbReference type="GO" id="GO:0045037">
    <property type="term" value="P:protein import into chloroplast stroma"/>
    <property type="evidence" value="ECO:0007669"/>
    <property type="project" value="TreeGrafter"/>
</dbReference>
<dbReference type="InterPro" id="IPR027417">
    <property type="entry name" value="P-loop_NTPase"/>
</dbReference>
<evidence type="ECO:0000313" key="3">
    <source>
        <dbReference type="Proteomes" id="UP000287651"/>
    </source>
</evidence>
<comment type="caution">
    <text evidence="2">The sequence shown here is derived from an EMBL/GenBank/DDBJ whole genome shotgun (WGS) entry which is preliminary data.</text>
</comment>
<dbReference type="PANTHER" id="PTHR23076:SF111">
    <property type="entry name" value="INACTIVE ATP-DEPENDENT ZINC METALLOPROTEASE FTSHI 1, CHLOROPLASTIC-RELATED"/>
    <property type="match status" value="1"/>
</dbReference>
<gene>
    <name evidence="2" type="ORF">B296_00002455</name>
</gene>
<dbReference type="PANTHER" id="PTHR23076">
    <property type="entry name" value="METALLOPROTEASE M41 FTSH"/>
    <property type="match status" value="1"/>
</dbReference>
<dbReference type="AlphaFoldDB" id="A0A427BC93"/>